<dbReference type="EMBL" id="CP034044">
    <property type="protein sequence ID" value="AZG68493.1"/>
    <property type="molecule type" value="Genomic_DNA"/>
</dbReference>
<protein>
    <submittedName>
        <fullName evidence="4">ABC transporter ATP-binding protein</fullName>
    </submittedName>
</protein>
<dbReference type="AlphaFoldDB" id="A0A3G8LFT0"/>
<dbReference type="InterPro" id="IPR050107">
    <property type="entry name" value="ABC_carbohydrate_import_ATPase"/>
</dbReference>
<dbReference type="SUPFAM" id="SSF52540">
    <property type="entry name" value="P-loop containing nucleoside triphosphate hydrolases"/>
    <property type="match status" value="2"/>
</dbReference>
<dbReference type="GO" id="GO:0016887">
    <property type="term" value="F:ATP hydrolysis activity"/>
    <property type="evidence" value="ECO:0007669"/>
    <property type="project" value="InterPro"/>
</dbReference>
<evidence type="ECO:0000313" key="4">
    <source>
        <dbReference type="EMBL" id="AZG68493.1"/>
    </source>
</evidence>
<dbReference type="PROSITE" id="PS50893">
    <property type="entry name" value="ABC_TRANSPORTER_2"/>
    <property type="match status" value="2"/>
</dbReference>
<dbReference type="CDD" id="cd03216">
    <property type="entry name" value="ABC_Carb_Monos_I"/>
    <property type="match status" value="1"/>
</dbReference>
<dbReference type="OrthoDB" id="9771863at2"/>
<reference evidence="4 5" key="1">
    <citation type="submission" date="2018-11" db="EMBL/GenBank/DDBJ databases">
        <title>Genome sequence of Mycoplasma struthionis sp. nov.</title>
        <authorList>
            <person name="Spergser J."/>
        </authorList>
    </citation>
    <scope>NUCLEOTIDE SEQUENCE [LARGE SCALE GENOMIC DNA]</scope>
    <source>
        <strain evidence="4 5">237IA</strain>
    </source>
</reference>
<dbReference type="PANTHER" id="PTHR43790">
    <property type="entry name" value="CARBOHYDRATE TRANSPORT ATP-BINDING PROTEIN MG119-RELATED"/>
    <property type="match status" value="1"/>
</dbReference>
<dbReference type="RefSeq" id="WP_124724188.1">
    <property type="nucleotide sequence ID" value="NZ_CP034044.1"/>
</dbReference>
<dbReference type="Pfam" id="PF00005">
    <property type="entry name" value="ABC_tran"/>
    <property type="match status" value="2"/>
</dbReference>
<proteinExistence type="predicted"/>
<dbReference type="Gene3D" id="3.40.50.300">
    <property type="entry name" value="P-loop containing nucleotide triphosphate hydrolases"/>
    <property type="match status" value="2"/>
</dbReference>
<dbReference type="PANTHER" id="PTHR43790:SF4">
    <property type="entry name" value="GUANOSINE IMPORT ATP-BINDING PROTEIN NUPO"/>
    <property type="match status" value="1"/>
</dbReference>
<accession>A0A3G8LFT0</accession>
<dbReference type="InterPro" id="IPR003439">
    <property type="entry name" value="ABC_transporter-like_ATP-bd"/>
</dbReference>
<dbReference type="SMART" id="SM00382">
    <property type="entry name" value="AAA"/>
    <property type="match status" value="1"/>
</dbReference>
<evidence type="ECO:0000313" key="5">
    <source>
        <dbReference type="Proteomes" id="UP000275883"/>
    </source>
</evidence>
<feature type="domain" description="ABC transporter" evidence="3">
    <location>
        <begin position="250"/>
        <end position="510"/>
    </location>
</feature>
<organism evidence="4 5">
    <name type="scientific">Mycoplasma struthionis</name>
    <dbReference type="NCBI Taxonomy" id="538220"/>
    <lineage>
        <taxon>Bacteria</taxon>
        <taxon>Bacillati</taxon>
        <taxon>Mycoplasmatota</taxon>
        <taxon>Mollicutes</taxon>
        <taxon>Mycoplasmataceae</taxon>
        <taxon>Mycoplasma</taxon>
    </lineage>
</organism>
<dbReference type="InterPro" id="IPR003593">
    <property type="entry name" value="AAA+_ATPase"/>
</dbReference>
<sequence length="542" mass="60967">MNAVEFVNVTKTFPGIVANNKVSFKVKKGTIHALIGENGAGKSTLMSVLFGLYEPTSGEIYINGNKVFFTGPNDANALGIGMVHQHFKLVDVYTNLDNIILGEEWTKNGGFLDRTIAIRKIKTLQNIYNLHFDLFQKSGEATVSTQQKVEIMKMLYRGNDILVFDEPTAVLTDEEIQGLLKSFEIFKKNGKTILFISHKLKEIEQVADNATVLRLGKVAGNFEVKNTPMSEIVKAMVGDEIVEIKNTEPAKRDDVVFSLKNITTTKLTKNLKNISFDVHAGEIFAVAGVAGNGQEELEYICGGLEFPHKGTVELRVYNPDTKSFELKDITKNTAYSRSKDHMAYIPADRHHHGLILDFTLEKNSIIRRLWDKAFEKGGFIKSKEINKFTNEIIQKYDVRSSQGAKSLTRSLSGGNQQKFIVGREMEFEHDFIIIVQPTRGMDIGAITNIHSEIIAEKQRGKAILLISYELDEVLALADTIAVINEGKIISIQDAKKITRDEIGKYMSSSNNEEENNRWWIAKTIDDANDNYRTFLTKNIHVY</sequence>
<gene>
    <name evidence="4" type="ORF">EGN60_00695</name>
</gene>
<keyword evidence="2 4" id="KW-0067">ATP-binding</keyword>
<feature type="domain" description="ABC transporter" evidence="3">
    <location>
        <begin position="4"/>
        <end position="240"/>
    </location>
</feature>
<dbReference type="CDD" id="cd03215">
    <property type="entry name" value="ABC_Carb_Monos_II"/>
    <property type="match status" value="1"/>
</dbReference>
<keyword evidence="5" id="KW-1185">Reference proteome</keyword>
<evidence type="ECO:0000256" key="1">
    <source>
        <dbReference type="ARBA" id="ARBA00022741"/>
    </source>
</evidence>
<evidence type="ECO:0000259" key="3">
    <source>
        <dbReference type="PROSITE" id="PS50893"/>
    </source>
</evidence>
<dbReference type="GO" id="GO:0005524">
    <property type="term" value="F:ATP binding"/>
    <property type="evidence" value="ECO:0007669"/>
    <property type="project" value="UniProtKB-KW"/>
</dbReference>
<dbReference type="KEGG" id="mstr:EGN60_00695"/>
<dbReference type="PROSITE" id="PS00211">
    <property type="entry name" value="ABC_TRANSPORTER_1"/>
    <property type="match status" value="1"/>
</dbReference>
<evidence type="ECO:0000256" key="2">
    <source>
        <dbReference type="ARBA" id="ARBA00022840"/>
    </source>
</evidence>
<dbReference type="Proteomes" id="UP000275883">
    <property type="component" value="Chromosome"/>
</dbReference>
<dbReference type="InterPro" id="IPR017871">
    <property type="entry name" value="ABC_transporter-like_CS"/>
</dbReference>
<dbReference type="InterPro" id="IPR027417">
    <property type="entry name" value="P-loop_NTPase"/>
</dbReference>
<name>A0A3G8LFT0_9MOLU</name>
<keyword evidence="1" id="KW-0547">Nucleotide-binding</keyword>